<dbReference type="InterPro" id="IPR027469">
    <property type="entry name" value="Cation_efflux_TMD_sf"/>
</dbReference>
<dbReference type="Pfam" id="PF01545">
    <property type="entry name" value="Cation_efflux"/>
    <property type="match status" value="1"/>
</dbReference>
<evidence type="ECO:0000256" key="2">
    <source>
        <dbReference type="ARBA" id="ARBA00022448"/>
    </source>
</evidence>
<sequence length="301" mass="31007">MPTVQLGAERRALRASLWVSAVSAAGALVLGVLSGTRIIVFDGAYMGIGLVLTAISLKASSASAGGPTRRFPFGRDALTPLVVLIQGLAVAGTLLVAAGDAVVVIRDGGSPVSAAIIAIYGAATAAIGFGVAAWMRRAAPDSDLVVAEIAQWRAGAILSVMMLLGAGVALVLQGLGLNDVALYVDPVLVLLACLILAYIPIGLIRTGLNELLEGAPSKELDAAITQAIQGVRAEYGLQEPLIRSGKVGRKLYVEVDFVVSGSEWNVGEEDAVRRAVAEALEPLGLDVWAYVALTAAPELFE</sequence>
<organism evidence="8 9">
    <name type="scientific">Paenarthrobacter nicotinovorans</name>
    <name type="common">Arthrobacter nicotinovorans</name>
    <dbReference type="NCBI Taxonomy" id="29320"/>
    <lineage>
        <taxon>Bacteria</taxon>
        <taxon>Bacillati</taxon>
        <taxon>Actinomycetota</taxon>
        <taxon>Actinomycetes</taxon>
        <taxon>Micrococcales</taxon>
        <taxon>Micrococcaceae</taxon>
        <taxon>Paenarthrobacter</taxon>
    </lineage>
</organism>
<evidence type="ECO:0000256" key="4">
    <source>
        <dbReference type="ARBA" id="ARBA00022989"/>
    </source>
</evidence>
<dbReference type="PANTHER" id="PTHR43840">
    <property type="entry name" value="MITOCHONDRIAL METAL TRANSPORTER 1-RELATED"/>
    <property type="match status" value="1"/>
</dbReference>
<keyword evidence="5 6" id="KW-0472">Membrane</keyword>
<dbReference type="InterPro" id="IPR050291">
    <property type="entry name" value="CDF_Transporter"/>
</dbReference>
<dbReference type="EMBL" id="JBBMFV010000004">
    <property type="protein sequence ID" value="MEO3941205.1"/>
    <property type="molecule type" value="Genomic_DNA"/>
</dbReference>
<keyword evidence="4 6" id="KW-1133">Transmembrane helix</keyword>
<feature type="transmembrane region" description="Helical" evidence="6">
    <location>
        <begin position="12"/>
        <end position="32"/>
    </location>
</feature>
<evidence type="ECO:0000256" key="1">
    <source>
        <dbReference type="ARBA" id="ARBA00004141"/>
    </source>
</evidence>
<protein>
    <submittedName>
        <fullName evidence="8">Cation transporter</fullName>
    </submittedName>
</protein>
<accession>A0ABV0GRK6</accession>
<dbReference type="SUPFAM" id="SSF161111">
    <property type="entry name" value="Cation efflux protein transmembrane domain-like"/>
    <property type="match status" value="1"/>
</dbReference>
<evidence type="ECO:0000256" key="5">
    <source>
        <dbReference type="ARBA" id="ARBA00023136"/>
    </source>
</evidence>
<feature type="transmembrane region" description="Helical" evidence="6">
    <location>
        <begin position="38"/>
        <end position="57"/>
    </location>
</feature>
<name>A0ABV0GRK6_PAENI</name>
<evidence type="ECO:0000259" key="7">
    <source>
        <dbReference type="Pfam" id="PF01545"/>
    </source>
</evidence>
<dbReference type="Proteomes" id="UP001448614">
    <property type="component" value="Unassembled WGS sequence"/>
</dbReference>
<comment type="subcellular location">
    <subcellularLocation>
        <location evidence="1">Membrane</location>
        <topology evidence="1">Multi-pass membrane protein</topology>
    </subcellularLocation>
</comment>
<keyword evidence="2" id="KW-0813">Transport</keyword>
<dbReference type="InterPro" id="IPR058533">
    <property type="entry name" value="Cation_efflux_TM"/>
</dbReference>
<keyword evidence="9" id="KW-1185">Reference proteome</keyword>
<feature type="transmembrane region" description="Helical" evidence="6">
    <location>
        <begin position="187"/>
        <end position="208"/>
    </location>
</feature>
<comment type="caution">
    <text evidence="8">The sequence shown here is derived from an EMBL/GenBank/DDBJ whole genome shotgun (WGS) entry which is preliminary data.</text>
</comment>
<gene>
    <name evidence="8" type="ORF">V3C41_09010</name>
</gene>
<proteinExistence type="predicted"/>
<feature type="transmembrane region" description="Helical" evidence="6">
    <location>
        <begin position="111"/>
        <end position="135"/>
    </location>
</feature>
<evidence type="ECO:0000256" key="6">
    <source>
        <dbReference type="SAM" id="Phobius"/>
    </source>
</evidence>
<evidence type="ECO:0000256" key="3">
    <source>
        <dbReference type="ARBA" id="ARBA00022692"/>
    </source>
</evidence>
<dbReference type="PANTHER" id="PTHR43840:SF15">
    <property type="entry name" value="MITOCHONDRIAL METAL TRANSPORTER 1-RELATED"/>
    <property type="match status" value="1"/>
</dbReference>
<reference evidence="8 9" key="1">
    <citation type="journal article" date="2024" name="Appl. Microbiol. Biotechnol.">
        <title>Biosynthetic gene clusters with biotechnological applications in novel Antarctic isolates from Actinomycetota.</title>
        <authorList>
            <person name="Bruna P."/>
            <person name="Nunez-Montero K."/>
            <person name="Contreras M.J."/>
            <person name="Leal K."/>
            <person name="Garcia M."/>
            <person name="Abanto M."/>
            <person name="Barrientos L."/>
        </authorList>
    </citation>
    <scope>NUCLEOTIDE SEQUENCE [LARGE SCALE GENOMIC DNA]</scope>
    <source>
        <strain evidence="8 9">Se16.17</strain>
    </source>
</reference>
<evidence type="ECO:0000313" key="9">
    <source>
        <dbReference type="Proteomes" id="UP001448614"/>
    </source>
</evidence>
<feature type="domain" description="Cation efflux protein transmembrane" evidence="7">
    <location>
        <begin position="14"/>
        <end position="212"/>
    </location>
</feature>
<feature type="transmembrane region" description="Helical" evidence="6">
    <location>
        <begin position="156"/>
        <end position="175"/>
    </location>
</feature>
<feature type="transmembrane region" description="Helical" evidence="6">
    <location>
        <begin position="78"/>
        <end position="105"/>
    </location>
</feature>
<dbReference type="Gene3D" id="1.20.1510.10">
    <property type="entry name" value="Cation efflux protein transmembrane domain"/>
    <property type="match status" value="1"/>
</dbReference>
<evidence type="ECO:0000313" key="8">
    <source>
        <dbReference type="EMBL" id="MEO3941205.1"/>
    </source>
</evidence>
<dbReference type="RefSeq" id="WP_026543082.1">
    <property type="nucleotide sequence ID" value="NZ_JAVDRC010000008.1"/>
</dbReference>
<keyword evidence="3 6" id="KW-0812">Transmembrane</keyword>